<dbReference type="InterPro" id="IPR032466">
    <property type="entry name" value="Metal_Hydrolase"/>
</dbReference>
<name>A0AAU7W903_9MICO</name>
<accession>A0AAU7W903</accession>
<proteinExistence type="predicted"/>
<dbReference type="Gene3D" id="3.20.20.140">
    <property type="entry name" value="Metal-dependent hydrolases"/>
    <property type="match status" value="1"/>
</dbReference>
<dbReference type="Pfam" id="PF07969">
    <property type="entry name" value="Amidohydro_3"/>
    <property type="match status" value="1"/>
</dbReference>
<protein>
    <submittedName>
        <fullName evidence="3">Amidohydrolase family protein</fullName>
    </submittedName>
</protein>
<dbReference type="PANTHER" id="PTHR43135">
    <property type="entry name" value="ALPHA-D-RIBOSE 1-METHYLPHOSPHONATE 5-TRIPHOSPHATE DIPHOSPHATASE"/>
    <property type="match status" value="1"/>
</dbReference>
<feature type="region of interest" description="Disordered" evidence="1">
    <location>
        <begin position="1"/>
        <end position="34"/>
    </location>
</feature>
<evidence type="ECO:0000259" key="2">
    <source>
        <dbReference type="Pfam" id="PF07969"/>
    </source>
</evidence>
<dbReference type="InterPro" id="IPR051781">
    <property type="entry name" value="Metallo-dep_Hydrolase"/>
</dbReference>
<sequence>MPRPAAPHDPVDLGPLARPVRRSLNGDHPGETGTALPALIDHHVHLEMVHPERLPGGGIAGVVDLGANPAVVARLAAADGLPAIRFAGQFLTAPGGYPGGRWWLRDGSLREVPAGPPPAATGSLPGPAELAVDEQAVFGASVVKVVLNADAGPVFDDATLAAIVRAAHERGLGVAVHAEGDGTARRAIDAGADVLVHTPWTEALPDELLASAAAAAGQAWISTLDIHARDGVPGDLDRAVSNLRRFREAGGRVLYGTDLGNGDLPDGVNGRELDALVAAGLDAHALIEALTDPWPAADREAWGLDGVVTFVAGPPPATLAEVPAWLAGARLLPAEELEELDP</sequence>
<evidence type="ECO:0000313" key="3">
    <source>
        <dbReference type="EMBL" id="XBX82679.1"/>
    </source>
</evidence>
<gene>
    <name evidence="3" type="ORF">ABIQ69_01830</name>
</gene>
<dbReference type="SUPFAM" id="SSF51556">
    <property type="entry name" value="Metallo-dependent hydrolases"/>
    <property type="match status" value="1"/>
</dbReference>
<dbReference type="RefSeq" id="WP_350348695.1">
    <property type="nucleotide sequence ID" value="NZ_CP158374.1"/>
</dbReference>
<dbReference type="AlphaFoldDB" id="A0AAU7W903"/>
<reference evidence="3" key="1">
    <citation type="submission" date="2024-05" db="EMBL/GenBank/DDBJ databases">
        <authorList>
            <person name="Yu L."/>
        </authorList>
    </citation>
    <scope>NUCLEOTIDE SEQUENCE</scope>
    <source>
        <strain evidence="3">G08B096</strain>
    </source>
</reference>
<dbReference type="PANTHER" id="PTHR43135:SF3">
    <property type="entry name" value="ALPHA-D-RIBOSE 1-METHYLPHOSPHONATE 5-TRIPHOSPHATE DIPHOSPHATASE"/>
    <property type="match status" value="1"/>
</dbReference>
<feature type="domain" description="Amidohydrolase 3" evidence="2">
    <location>
        <begin position="125"/>
        <end position="266"/>
    </location>
</feature>
<dbReference type="EMBL" id="CP158374">
    <property type="protein sequence ID" value="XBX82679.1"/>
    <property type="molecule type" value="Genomic_DNA"/>
</dbReference>
<dbReference type="InterPro" id="IPR013108">
    <property type="entry name" value="Amidohydro_3"/>
</dbReference>
<evidence type="ECO:0000256" key="1">
    <source>
        <dbReference type="SAM" id="MobiDB-lite"/>
    </source>
</evidence>
<organism evidence="3">
    <name type="scientific">Agromyces sp. G08B096</name>
    <dbReference type="NCBI Taxonomy" id="3156399"/>
    <lineage>
        <taxon>Bacteria</taxon>
        <taxon>Bacillati</taxon>
        <taxon>Actinomycetota</taxon>
        <taxon>Actinomycetes</taxon>
        <taxon>Micrococcales</taxon>
        <taxon>Microbacteriaceae</taxon>
        <taxon>Agromyces</taxon>
    </lineage>
</organism>